<evidence type="ECO:0000313" key="2">
    <source>
        <dbReference type="Proteomes" id="UP000729402"/>
    </source>
</evidence>
<proteinExistence type="predicted"/>
<evidence type="ECO:0000313" key="1">
    <source>
        <dbReference type="EMBL" id="KAG8073735.1"/>
    </source>
</evidence>
<reference evidence="1" key="1">
    <citation type="journal article" date="2021" name="bioRxiv">
        <title>Whole Genome Assembly and Annotation of Northern Wild Rice, Zizania palustris L., Supports a Whole Genome Duplication in the Zizania Genus.</title>
        <authorList>
            <person name="Haas M."/>
            <person name="Kono T."/>
            <person name="Macchietto M."/>
            <person name="Millas R."/>
            <person name="McGilp L."/>
            <person name="Shao M."/>
            <person name="Duquette J."/>
            <person name="Hirsch C.N."/>
            <person name="Kimball J."/>
        </authorList>
    </citation>
    <scope>NUCLEOTIDE SEQUENCE</scope>
    <source>
        <tissue evidence="1">Fresh leaf tissue</tissue>
    </source>
</reference>
<sequence length="83" mass="8901">MRGGASPPFLGFFLRPHAAFQRHDDDDDGEGVGGPQARLGACTAPPLHSSGGGLGVEVEVAQPSRREKLRIARRPVLWRRATS</sequence>
<reference evidence="1" key="2">
    <citation type="submission" date="2021-02" db="EMBL/GenBank/DDBJ databases">
        <authorList>
            <person name="Kimball J.A."/>
            <person name="Haas M.W."/>
            <person name="Macchietto M."/>
            <person name="Kono T."/>
            <person name="Duquette J."/>
            <person name="Shao M."/>
        </authorList>
    </citation>
    <scope>NUCLEOTIDE SEQUENCE</scope>
    <source>
        <tissue evidence="1">Fresh leaf tissue</tissue>
    </source>
</reference>
<dbReference type="Proteomes" id="UP000729402">
    <property type="component" value="Unassembled WGS sequence"/>
</dbReference>
<keyword evidence="2" id="KW-1185">Reference proteome</keyword>
<dbReference type="AlphaFoldDB" id="A0A8J5T412"/>
<dbReference type="EMBL" id="JAAALK010000283">
    <property type="protein sequence ID" value="KAG8073735.1"/>
    <property type="molecule type" value="Genomic_DNA"/>
</dbReference>
<organism evidence="1 2">
    <name type="scientific">Zizania palustris</name>
    <name type="common">Northern wild rice</name>
    <dbReference type="NCBI Taxonomy" id="103762"/>
    <lineage>
        <taxon>Eukaryota</taxon>
        <taxon>Viridiplantae</taxon>
        <taxon>Streptophyta</taxon>
        <taxon>Embryophyta</taxon>
        <taxon>Tracheophyta</taxon>
        <taxon>Spermatophyta</taxon>
        <taxon>Magnoliopsida</taxon>
        <taxon>Liliopsida</taxon>
        <taxon>Poales</taxon>
        <taxon>Poaceae</taxon>
        <taxon>BOP clade</taxon>
        <taxon>Oryzoideae</taxon>
        <taxon>Oryzeae</taxon>
        <taxon>Zizaniinae</taxon>
        <taxon>Zizania</taxon>
    </lineage>
</organism>
<name>A0A8J5T412_ZIZPA</name>
<accession>A0A8J5T412</accession>
<gene>
    <name evidence="1" type="ORF">GUJ93_ZPchr0006g45332</name>
</gene>
<comment type="caution">
    <text evidence="1">The sequence shown here is derived from an EMBL/GenBank/DDBJ whole genome shotgun (WGS) entry which is preliminary data.</text>
</comment>
<protein>
    <submittedName>
        <fullName evidence="1">Uncharacterized protein</fullName>
    </submittedName>
</protein>